<proteinExistence type="predicted"/>
<keyword evidence="4" id="KW-1185">Reference proteome</keyword>
<dbReference type="GO" id="GO:0006998">
    <property type="term" value="P:nuclear envelope organization"/>
    <property type="evidence" value="ECO:0007669"/>
    <property type="project" value="TreeGrafter"/>
</dbReference>
<feature type="domain" description="LTD" evidence="3">
    <location>
        <begin position="4"/>
        <end position="122"/>
    </location>
</feature>
<dbReference type="GO" id="GO:0051664">
    <property type="term" value="P:nuclear pore localization"/>
    <property type="evidence" value="ECO:0007669"/>
    <property type="project" value="TreeGrafter"/>
</dbReference>
<dbReference type="WBParaSite" id="HCON_00002100-00001">
    <property type="protein sequence ID" value="HCON_00002100-00001"/>
    <property type="gene ID" value="HCON_00002100"/>
</dbReference>
<dbReference type="Pfam" id="PF00932">
    <property type="entry name" value="LTD"/>
    <property type="match status" value="1"/>
</dbReference>
<dbReference type="GO" id="GO:0007097">
    <property type="term" value="P:nuclear migration"/>
    <property type="evidence" value="ECO:0007669"/>
    <property type="project" value="TreeGrafter"/>
</dbReference>
<feature type="region of interest" description="Disordered" evidence="2">
    <location>
        <begin position="22"/>
        <end position="42"/>
    </location>
</feature>
<dbReference type="SUPFAM" id="SSF74853">
    <property type="entry name" value="Lamin A/C globular tail domain"/>
    <property type="match status" value="1"/>
</dbReference>
<dbReference type="InterPro" id="IPR001322">
    <property type="entry name" value="Lamin_tail_dom"/>
</dbReference>
<dbReference type="Proteomes" id="UP000025227">
    <property type="component" value="Unplaced"/>
</dbReference>
<dbReference type="GO" id="GO:0005200">
    <property type="term" value="F:structural constituent of cytoskeleton"/>
    <property type="evidence" value="ECO:0007669"/>
    <property type="project" value="TreeGrafter"/>
</dbReference>
<accession>A0A7I4XT63</accession>
<dbReference type="GO" id="GO:0005652">
    <property type="term" value="C:nuclear lamina"/>
    <property type="evidence" value="ECO:0007669"/>
    <property type="project" value="TreeGrafter"/>
</dbReference>
<sequence length="127" mass="14342">MQSSRMMYSRSANGNISIQDASQDGKYVTLENTHRSRDEPIGGWKLKRKIDGKHEIVYTFPPDFVLKGGKSVKIWARGQGGVHNPPESIIFDAEESFGVGSNMQTFLYNKNGDERATYIQRNNRSVT</sequence>
<dbReference type="OMA" id="IWARNQG"/>
<dbReference type="GO" id="GO:0031507">
    <property type="term" value="P:heterochromatin formation"/>
    <property type="evidence" value="ECO:0007669"/>
    <property type="project" value="TreeGrafter"/>
</dbReference>
<name>A0A7I4XT63_HAECO</name>
<keyword evidence="1" id="KW-0175">Coiled coil</keyword>
<protein>
    <submittedName>
        <fullName evidence="5">LTD domain-containing protein</fullName>
    </submittedName>
</protein>
<dbReference type="GO" id="GO:0090435">
    <property type="term" value="P:protein localization to nuclear envelope"/>
    <property type="evidence" value="ECO:0007669"/>
    <property type="project" value="TreeGrafter"/>
</dbReference>
<dbReference type="PROSITE" id="PS51841">
    <property type="entry name" value="LTD"/>
    <property type="match status" value="1"/>
</dbReference>
<evidence type="ECO:0000313" key="5">
    <source>
        <dbReference type="WBParaSite" id="HCON_00002100-00001"/>
    </source>
</evidence>
<dbReference type="AlphaFoldDB" id="A0A7I4XT63"/>
<evidence type="ECO:0000313" key="4">
    <source>
        <dbReference type="Proteomes" id="UP000025227"/>
    </source>
</evidence>
<dbReference type="PANTHER" id="PTHR45721:SF12">
    <property type="entry name" value="INTERMEDIATE FILAMENT PROTEIN IFA-1"/>
    <property type="match status" value="1"/>
</dbReference>
<dbReference type="OrthoDB" id="10031302at2759"/>
<evidence type="ECO:0000256" key="2">
    <source>
        <dbReference type="SAM" id="MobiDB-lite"/>
    </source>
</evidence>
<evidence type="ECO:0000256" key="1">
    <source>
        <dbReference type="ARBA" id="ARBA00023054"/>
    </source>
</evidence>
<organism evidence="4 5">
    <name type="scientific">Haemonchus contortus</name>
    <name type="common">Barber pole worm</name>
    <dbReference type="NCBI Taxonomy" id="6289"/>
    <lineage>
        <taxon>Eukaryota</taxon>
        <taxon>Metazoa</taxon>
        <taxon>Ecdysozoa</taxon>
        <taxon>Nematoda</taxon>
        <taxon>Chromadorea</taxon>
        <taxon>Rhabditida</taxon>
        <taxon>Rhabditina</taxon>
        <taxon>Rhabditomorpha</taxon>
        <taxon>Strongyloidea</taxon>
        <taxon>Trichostrongylidae</taxon>
        <taxon>Haemonchus</taxon>
    </lineage>
</organism>
<dbReference type="PANTHER" id="PTHR45721">
    <property type="entry name" value="LAMIN DM0-RELATED"/>
    <property type="match status" value="1"/>
</dbReference>
<dbReference type="Gene3D" id="2.60.40.1260">
    <property type="entry name" value="Lamin Tail domain"/>
    <property type="match status" value="1"/>
</dbReference>
<reference evidence="5" key="1">
    <citation type="submission" date="2020-12" db="UniProtKB">
        <authorList>
            <consortium name="WormBaseParasite"/>
        </authorList>
    </citation>
    <scope>IDENTIFICATION</scope>
    <source>
        <strain evidence="5">MHco3</strain>
    </source>
</reference>
<dbReference type="InterPro" id="IPR036415">
    <property type="entry name" value="Lamin_tail_dom_sf"/>
</dbReference>
<evidence type="ECO:0000259" key="3">
    <source>
        <dbReference type="PROSITE" id="PS51841"/>
    </source>
</evidence>